<keyword evidence="2 7" id="KW-0489">Methyltransferase</keyword>
<dbReference type="EC" id="2.1.1.72" evidence="1"/>
<name>A0A345ZSS6_9HYPH</name>
<dbReference type="InterPro" id="IPR038718">
    <property type="entry name" value="SNF2-like_sf"/>
</dbReference>
<dbReference type="Gene3D" id="3.40.50.150">
    <property type="entry name" value="Vaccinia Virus protein VP39"/>
    <property type="match status" value="1"/>
</dbReference>
<proteinExistence type="predicted"/>
<keyword evidence="3" id="KW-0808">Transferase</keyword>
<dbReference type="InterPro" id="IPR027417">
    <property type="entry name" value="P-loop_NTPase"/>
</dbReference>
<evidence type="ECO:0000313" key="8">
    <source>
        <dbReference type="Proteomes" id="UP000254889"/>
    </source>
</evidence>
<organism evidence="7 8">
    <name type="scientific">Pseudolabrys taiwanensis</name>
    <dbReference type="NCBI Taxonomy" id="331696"/>
    <lineage>
        <taxon>Bacteria</taxon>
        <taxon>Pseudomonadati</taxon>
        <taxon>Pseudomonadota</taxon>
        <taxon>Alphaproteobacteria</taxon>
        <taxon>Hyphomicrobiales</taxon>
        <taxon>Xanthobacteraceae</taxon>
        <taxon>Pseudolabrys</taxon>
    </lineage>
</organism>
<dbReference type="InterPro" id="IPR029063">
    <property type="entry name" value="SAM-dependent_MTases_sf"/>
</dbReference>
<dbReference type="InterPro" id="IPR001091">
    <property type="entry name" value="RM_Methyltransferase"/>
</dbReference>
<dbReference type="GO" id="GO:0003677">
    <property type="term" value="F:DNA binding"/>
    <property type="evidence" value="ECO:0007669"/>
    <property type="project" value="InterPro"/>
</dbReference>
<dbReference type="EMBL" id="CP031417">
    <property type="protein sequence ID" value="AXK79973.1"/>
    <property type="molecule type" value="Genomic_DNA"/>
</dbReference>
<dbReference type="InterPro" id="IPR002941">
    <property type="entry name" value="DNA_methylase_N4/N6"/>
</dbReference>
<keyword evidence="8" id="KW-1185">Reference proteome</keyword>
<evidence type="ECO:0000259" key="6">
    <source>
        <dbReference type="Pfam" id="PF01555"/>
    </source>
</evidence>
<dbReference type="SUPFAM" id="SSF52540">
    <property type="entry name" value="P-loop containing nucleoside triphosphate hydrolases"/>
    <property type="match status" value="2"/>
</dbReference>
<dbReference type="GO" id="GO:0009007">
    <property type="term" value="F:site-specific DNA-methyltransferase (adenine-specific) activity"/>
    <property type="evidence" value="ECO:0007669"/>
    <property type="project" value="UniProtKB-EC"/>
</dbReference>
<reference evidence="7 8" key="1">
    <citation type="submission" date="2018-07" db="EMBL/GenBank/DDBJ databases">
        <authorList>
            <person name="Quirk P.G."/>
            <person name="Krulwich T.A."/>
        </authorList>
    </citation>
    <scope>NUCLEOTIDE SEQUENCE [LARGE SCALE GENOMIC DNA]</scope>
    <source>
        <strain evidence="7 8">CC-BB4</strain>
    </source>
</reference>
<gene>
    <name evidence="7" type="ORF">DW352_05235</name>
</gene>
<evidence type="ECO:0000313" key="7">
    <source>
        <dbReference type="EMBL" id="AXK79973.1"/>
    </source>
</evidence>
<feature type="domain" description="DNA methylase N-4/N-6" evidence="6">
    <location>
        <begin position="529"/>
        <end position="844"/>
    </location>
</feature>
<evidence type="ECO:0000256" key="1">
    <source>
        <dbReference type="ARBA" id="ARBA00011900"/>
    </source>
</evidence>
<dbReference type="Pfam" id="PF01555">
    <property type="entry name" value="N6_N4_Mtase"/>
    <property type="match status" value="1"/>
</dbReference>
<protein>
    <recommendedName>
        <fullName evidence="1">site-specific DNA-methyltransferase (adenine-specific)</fullName>
        <ecNumber evidence="1">2.1.1.72</ecNumber>
    </recommendedName>
</protein>
<dbReference type="GO" id="GO:0032259">
    <property type="term" value="P:methylation"/>
    <property type="evidence" value="ECO:0007669"/>
    <property type="project" value="UniProtKB-KW"/>
</dbReference>
<dbReference type="PRINTS" id="PR00508">
    <property type="entry name" value="S21N4MTFRASE"/>
</dbReference>
<comment type="catalytic activity">
    <reaction evidence="4">
        <text>a 2'-deoxyadenosine in DNA + S-adenosyl-L-methionine = an N(6)-methyl-2'-deoxyadenosine in DNA + S-adenosyl-L-homocysteine + H(+)</text>
        <dbReference type="Rhea" id="RHEA:15197"/>
        <dbReference type="Rhea" id="RHEA-COMP:12418"/>
        <dbReference type="Rhea" id="RHEA-COMP:12419"/>
        <dbReference type="ChEBI" id="CHEBI:15378"/>
        <dbReference type="ChEBI" id="CHEBI:57856"/>
        <dbReference type="ChEBI" id="CHEBI:59789"/>
        <dbReference type="ChEBI" id="CHEBI:90615"/>
        <dbReference type="ChEBI" id="CHEBI:90616"/>
        <dbReference type="EC" id="2.1.1.72"/>
    </reaction>
</comment>
<accession>A0A345ZSS6</accession>
<dbReference type="Proteomes" id="UP000254889">
    <property type="component" value="Chromosome"/>
</dbReference>
<dbReference type="RefSeq" id="WP_115689174.1">
    <property type="nucleotide sequence ID" value="NZ_CP031417.1"/>
</dbReference>
<feature type="region of interest" description="Disordered" evidence="5">
    <location>
        <begin position="1"/>
        <end position="21"/>
    </location>
</feature>
<dbReference type="OrthoDB" id="9800801at2"/>
<evidence type="ECO:0000256" key="4">
    <source>
        <dbReference type="ARBA" id="ARBA00047942"/>
    </source>
</evidence>
<evidence type="ECO:0000256" key="5">
    <source>
        <dbReference type="SAM" id="MobiDB-lite"/>
    </source>
</evidence>
<dbReference type="GO" id="GO:0008170">
    <property type="term" value="F:N-methyltransferase activity"/>
    <property type="evidence" value="ECO:0007669"/>
    <property type="project" value="InterPro"/>
</dbReference>
<evidence type="ECO:0000256" key="3">
    <source>
        <dbReference type="ARBA" id="ARBA00022679"/>
    </source>
</evidence>
<evidence type="ECO:0000256" key="2">
    <source>
        <dbReference type="ARBA" id="ARBA00022603"/>
    </source>
</evidence>
<dbReference type="Gene3D" id="3.40.50.10810">
    <property type="entry name" value="Tandem AAA-ATPase domain"/>
    <property type="match status" value="1"/>
</dbReference>
<dbReference type="SUPFAM" id="SSF53335">
    <property type="entry name" value="S-adenosyl-L-methionine-dependent methyltransferases"/>
    <property type="match status" value="1"/>
</dbReference>
<dbReference type="KEGG" id="ptaw:DW352_05235"/>
<sequence length="877" mass="99916">MTTEPLELPAFLPRRGDTPAPAADKDAYTTFLEEKVKVAPRAGFDVDPAEINPALKPHIKVAVQWGLAGGRRALFSRFGTQKTTWHLEMMRLTARHTRAPTLITLPLGARLSFFKDAEKWFTGKHAVKLNFIREDKDLDREAINLTNVESVREGKIDPRRFGGTTFDEGDILRNMNTKTFWTYAERAKEVAYRHVGTATPDPRDYSELLAFAGYLDIMDVGQARTRFFKRNSERADELTIHPHKEQEFWLWVASWALFIQKPSDVDKSFSDEGYDLPPLDIRWHEVPTDHRDAGAEADGQMRLLKDSAAGVQGSAKEKRDSLPARIAKMQEIRAEAPKAHRILWHDLEAERKAIEKAVPSAVTVYGSQPLDERETALVDFAEGRIQELAGKPMMIGSGPNFQFHCWWAVFVGIGWKFKDIIQAVHRLQRYGQTFKGFPRKKPKAVRLDFIFTEAEREVVRTLQDNWRRYEEQAARMSALIREYGLTQLAVQSVLTRTMEVNRVEVKGQAFTCVHNDCVDELRRMPENTVDFIMTSIPFSTQYEYTPSYRDFGHTDDDEHFFRQMGFLSPELLRVLKPGRVFAVHCKDRIVEGSRSGLGFQTVAPFGARTLMHYMAHGFAYLGTKTIVTDVVRENNQTYRLGWTEQCKDGTRMGFGLPEYLHLFRKPQSDRSRGYADEPVVKTKEDYTRARWQLDAAGFGRSKGNRFLTPSELAALPYKGIFQKWREFSLAQTYDFEHHVACAEALEGAKKLPSDFALIPAHSWHPDVLTDVTRMRSLNTIQAAKGKEKHLCPLPFDIVDRAIAQYTQPGELVLDPFGGLMTVPYCAILQKRRGHGIELNPDYFRDGVAHCRAAEEKAATPSLFDLLNEEAATSEAAE</sequence>
<dbReference type="AlphaFoldDB" id="A0A345ZSS6"/>